<proteinExistence type="predicted"/>
<reference evidence="2" key="1">
    <citation type="submission" date="2023-12" db="EMBL/GenBank/DDBJ databases">
        <title>Genome assembly of Anisodus tanguticus.</title>
        <authorList>
            <person name="Wang Y.-J."/>
        </authorList>
    </citation>
    <scope>NUCLEOTIDE SEQUENCE</scope>
    <source>
        <strain evidence="2">KB-2021</strain>
        <tissue evidence="2">Leaf</tissue>
    </source>
</reference>
<dbReference type="EMBL" id="JAVYJV010000005">
    <property type="protein sequence ID" value="KAK4369858.1"/>
    <property type="molecule type" value="Genomic_DNA"/>
</dbReference>
<keyword evidence="3" id="KW-1185">Reference proteome</keyword>
<protein>
    <submittedName>
        <fullName evidence="2">Uncharacterized protein</fullName>
    </submittedName>
</protein>
<accession>A0AAE1SI86</accession>
<organism evidence="2 3">
    <name type="scientific">Anisodus tanguticus</name>
    <dbReference type="NCBI Taxonomy" id="243964"/>
    <lineage>
        <taxon>Eukaryota</taxon>
        <taxon>Viridiplantae</taxon>
        <taxon>Streptophyta</taxon>
        <taxon>Embryophyta</taxon>
        <taxon>Tracheophyta</taxon>
        <taxon>Spermatophyta</taxon>
        <taxon>Magnoliopsida</taxon>
        <taxon>eudicotyledons</taxon>
        <taxon>Gunneridae</taxon>
        <taxon>Pentapetalae</taxon>
        <taxon>asterids</taxon>
        <taxon>lamiids</taxon>
        <taxon>Solanales</taxon>
        <taxon>Solanaceae</taxon>
        <taxon>Solanoideae</taxon>
        <taxon>Hyoscyameae</taxon>
        <taxon>Anisodus</taxon>
    </lineage>
</organism>
<dbReference type="AlphaFoldDB" id="A0AAE1SI86"/>
<gene>
    <name evidence="2" type="ORF">RND71_009333</name>
</gene>
<evidence type="ECO:0000313" key="3">
    <source>
        <dbReference type="Proteomes" id="UP001291623"/>
    </source>
</evidence>
<dbReference type="Proteomes" id="UP001291623">
    <property type="component" value="Unassembled WGS sequence"/>
</dbReference>
<sequence length="55" mass="6216">MRSAGTGGVPSWDFEVEGLEFSSRFNGEIYGLFVTVMFCLLGAYSEMKFSRVVFY</sequence>
<feature type="transmembrane region" description="Helical" evidence="1">
    <location>
        <begin position="29"/>
        <end position="47"/>
    </location>
</feature>
<evidence type="ECO:0000313" key="2">
    <source>
        <dbReference type="EMBL" id="KAK4369858.1"/>
    </source>
</evidence>
<name>A0AAE1SI86_9SOLA</name>
<keyword evidence="1" id="KW-1133">Transmembrane helix</keyword>
<keyword evidence="1" id="KW-0812">Transmembrane</keyword>
<comment type="caution">
    <text evidence="2">The sequence shown here is derived from an EMBL/GenBank/DDBJ whole genome shotgun (WGS) entry which is preliminary data.</text>
</comment>
<evidence type="ECO:0000256" key="1">
    <source>
        <dbReference type="SAM" id="Phobius"/>
    </source>
</evidence>
<keyword evidence="1" id="KW-0472">Membrane</keyword>